<proteinExistence type="predicted"/>
<accession>A0A2I0KXE8</accession>
<dbReference type="Gene3D" id="3.30.420.10">
    <property type="entry name" value="Ribonuclease H-like superfamily/Ribonuclease H"/>
    <property type="match status" value="1"/>
</dbReference>
<dbReference type="InterPro" id="IPR036397">
    <property type="entry name" value="RNaseH_sf"/>
</dbReference>
<reference evidence="2 3" key="1">
    <citation type="submission" date="2017-11" db="EMBL/GenBank/DDBJ databases">
        <title>De-novo sequencing of pomegranate (Punica granatum L.) genome.</title>
        <authorList>
            <person name="Akparov Z."/>
            <person name="Amiraslanov A."/>
            <person name="Hajiyeva S."/>
            <person name="Abbasov M."/>
            <person name="Kaur K."/>
            <person name="Hamwieh A."/>
            <person name="Solovyev V."/>
            <person name="Salamov A."/>
            <person name="Braich B."/>
            <person name="Kosarev P."/>
            <person name="Mahmoud A."/>
            <person name="Hajiyev E."/>
            <person name="Babayeva S."/>
            <person name="Izzatullayeva V."/>
            <person name="Mammadov A."/>
            <person name="Mammadov A."/>
            <person name="Sharifova S."/>
            <person name="Ojaghi J."/>
            <person name="Eynullazada K."/>
            <person name="Bayramov B."/>
            <person name="Abdulazimova A."/>
            <person name="Shahmuradov I."/>
        </authorList>
    </citation>
    <scope>NUCLEOTIDE SEQUENCE [LARGE SCALE GENOMIC DNA]</scope>
    <source>
        <strain evidence="3">cv. AG2017</strain>
        <tissue evidence="2">Leaf</tissue>
    </source>
</reference>
<dbReference type="InterPro" id="IPR043502">
    <property type="entry name" value="DNA/RNA_pol_sf"/>
</dbReference>
<dbReference type="InterPro" id="IPR013103">
    <property type="entry name" value="RVT_2"/>
</dbReference>
<dbReference type="SUPFAM" id="SSF53098">
    <property type="entry name" value="Ribonuclease H-like"/>
    <property type="match status" value="1"/>
</dbReference>
<sequence length="783" mass="88986">MLRTAEYDISEGKSILMVQQTKRKGKGKSKGKRAKGASKYDLGVLKPKAKVVKDDYCFHYGNTRHWKRNCKLYLEELKKKKGSETSTSDRGGEYLSYEFADYLKQYGILSQLIPPGTPQWNGVAERRNRTLLDLVRSLMSHANLPDSFWGYAPRTAALILNNAPSKSVERTPYEMWYGKRPKMSFLKIWGCEVYVKRLSSDKLGPESDKCYFVGYPKETRGYYFYNPIEGKVFVARTAVFLEKEFLSKGTSGRKLELGEVLPQNDIDQSTGDVVEQVPQGVVAQSSAQVTQEPRRSSRICHELERYGFLVTQNNEVLLIDNDEPTTHAEAVIGPDSEKWLEAMRSEMESMYTNQVWTFVDPPEGAKPIGCKWVFKKKTDMDGNVITFKGRLVLLEDVYMTQPEGFVDPHSARKVCKLQRSIYGLKQASRSWNLRFDDAIKEFGFIKNEDEPCVYKKVSGSVVIFLVLYVDDILLIGNDILSLQSVKTWLGRCFSMKDLGEATYVLGIKIYRDRSNRLLGLSQSAYIDKVLWRFSMQDSKKGSLPMLHGISLSKAQSPSTREERDRINRIPYASAIGSIMYAMLCTRSNVSYTLSMTSRYQSDPGERHWIAVKNILKYLRRTKEIFLVYGGEEELVVRGYTDVSFQTNKDDSRSQSGYVLCLNGGAVSWKSSKQETVADSTIEAEYIAASNAAKEAVGINKFVTELAVVPRIANPMDLYCDNNGAIAQAKEPRSHQRSKHILRRFHLIRKIIDRGDSMERNVSDQDRICPSYETGEISHGQLVV</sequence>
<dbReference type="Pfam" id="PF07727">
    <property type="entry name" value="RVT_2"/>
    <property type="match status" value="1"/>
</dbReference>
<dbReference type="Pfam" id="PF25597">
    <property type="entry name" value="SH3_retrovirus"/>
    <property type="match status" value="1"/>
</dbReference>
<feature type="domain" description="Integrase catalytic" evidence="1">
    <location>
        <begin position="84"/>
        <end position="180"/>
    </location>
</feature>
<protein>
    <recommendedName>
        <fullName evidence="1">Integrase catalytic domain-containing protein</fullName>
    </recommendedName>
</protein>
<dbReference type="GO" id="GO:0015074">
    <property type="term" value="P:DNA integration"/>
    <property type="evidence" value="ECO:0007669"/>
    <property type="project" value="InterPro"/>
</dbReference>
<dbReference type="InterPro" id="IPR001584">
    <property type="entry name" value="Integrase_cat-core"/>
</dbReference>
<keyword evidence="3" id="KW-1185">Reference proteome</keyword>
<dbReference type="PANTHER" id="PTHR11439">
    <property type="entry name" value="GAG-POL-RELATED RETROTRANSPOSON"/>
    <property type="match status" value="1"/>
</dbReference>
<evidence type="ECO:0000313" key="3">
    <source>
        <dbReference type="Proteomes" id="UP000233551"/>
    </source>
</evidence>
<dbReference type="InterPro" id="IPR057670">
    <property type="entry name" value="SH3_retrovirus"/>
</dbReference>
<dbReference type="CDD" id="cd09272">
    <property type="entry name" value="RNase_HI_RT_Ty1"/>
    <property type="match status" value="1"/>
</dbReference>
<dbReference type="PROSITE" id="PS50994">
    <property type="entry name" value="INTEGRASE"/>
    <property type="match status" value="1"/>
</dbReference>
<evidence type="ECO:0000259" key="1">
    <source>
        <dbReference type="PROSITE" id="PS50994"/>
    </source>
</evidence>
<dbReference type="InterPro" id="IPR012337">
    <property type="entry name" value="RNaseH-like_sf"/>
</dbReference>
<dbReference type="EMBL" id="PGOL01000323">
    <property type="protein sequence ID" value="PKI72506.1"/>
    <property type="molecule type" value="Genomic_DNA"/>
</dbReference>
<name>A0A2I0KXE8_PUNGR</name>
<gene>
    <name evidence="2" type="ORF">CRG98_007109</name>
</gene>
<dbReference type="GO" id="GO:0003676">
    <property type="term" value="F:nucleic acid binding"/>
    <property type="evidence" value="ECO:0007669"/>
    <property type="project" value="InterPro"/>
</dbReference>
<evidence type="ECO:0000313" key="2">
    <source>
        <dbReference type="EMBL" id="PKI72506.1"/>
    </source>
</evidence>
<dbReference type="SUPFAM" id="SSF56672">
    <property type="entry name" value="DNA/RNA polymerases"/>
    <property type="match status" value="1"/>
</dbReference>
<dbReference type="Proteomes" id="UP000233551">
    <property type="component" value="Unassembled WGS sequence"/>
</dbReference>
<comment type="caution">
    <text evidence="2">The sequence shown here is derived from an EMBL/GenBank/DDBJ whole genome shotgun (WGS) entry which is preliminary data.</text>
</comment>
<organism evidence="2 3">
    <name type="scientific">Punica granatum</name>
    <name type="common">Pomegranate</name>
    <dbReference type="NCBI Taxonomy" id="22663"/>
    <lineage>
        <taxon>Eukaryota</taxon>
        <taxon>Viridiplantae</taxon>
        <taxon>Streptophyta</taxon>
        <taxon>Embryophyta</taxon>
        <taxon>Tracheophyta</taxon>
        <taxon>Spermatophyta</taxon>
        <taxon>Magnoliopsida</taxon>
        <taxon>eudicotyledons</taxon>
        <taxon>Gunneridae</taxon>
        <taxon>Pentapetalae</taxon>
        <taxon>rosids</taxon>
        <taxon>malvids</taxon>
        <taxon>Myrtales</taxon>
        <taxon>Lythraceae</taxon>
        <taxon>Punica</taxon>
    </lineage>
</organism>
<dbReference type="AlphaFoldDB" id="A0A2I0KXE8"/>
<dbReference type="STRING" id="22663.A0A2I0KXE8"/>
<dbReference type="PANTHER" id="PTHR11439:SF496">
    <property type="entry name" value="RNA-DIRECTED DNA POLYMERASE"/>
    <property type="match status" value="1"/>
</dbReference>